<keyword evidence="2" id="KW-1185">Reference proteome</keyword>
<organism evidence="1 2">
    <name type="scientific">Ambispora leptoticha</name>
    <dbReference type="NCBI Taxonomy" id="144679"/>
    <lineage>
        <taxon>Eukaryota</taxon>
        <taxon>Fungi</taxon>
        <taxon>Fungi incertae sedis</taxon>
        <taxon>Mucoromycota</taxon>
        <taxon>Glomeromycotina</taxon>
        <taxon>Glomeromycetes</taxon>
        <taxon>Archaeosporales</taxon>
        <taxon>Ambisporaceae</taxon>
        <taxon>Ambispora</taxon>
    </lineage>
</organism>
<accession>A0A9N9IN25</accession>
<evidence type="ECO:0000313" key="2">
    <source>
        <dbReference type="Proteomes" id="UP000789508"/>
    </source>
</evidence>
<gene>
    <name evidence="1" type="ORF">ALEPTO_LOCUS13072</name>
</gene>
<comment type="caution">
    <text evidence="1">The sequence shown here is derived from an EMBL/GenBank/DDBJ whole genome shotgun (WGS) entry which is preliminary data.</text>
</comment>
<dbReference type="AlphaFoldDB" id="A0A9N9IN25"/>
<evidence type="ECO:0000313" key="1">
    <source>
        <dbReference type="EMBL" id="CAG8744210.1"/>
    </source>
</evidence>
<proteinExistence type="predicted"/>
<dbReference type="Proteomes" id="UP000789508">
    <property type="component" value="Unassembled WGS sequence"/>
</dbReference>
<protein>
    <submittedName>
        <fullName evidence="1">8964_t:CDS:1</fullName>
    </submittedName>
</protein>
<sequence length="41" mass="4926">HYDNYKWETTYVPVKSFQPAPNTIIEVIAKLQGLYYYQQSQ</sequence>
<feature type="non-terminal residue" evidence="1">
    <location>
        <position position="1"/>
    </location>
</feature>
<reference evidence="1" key="1">
    <citation type="submission" date="2021-06" db="EMBL/GenBank/DDBJ databases">
        <authorList>
            <person name="Kallberg Y."/>
            <person name="Tangrot J."/>
            <person name="Rosling A."/>
        </authorList>
    </citation>
    <scope>NUCLEOTIDE SEQUENCE</scope>
    <source>
        <strain evidence="1">FL130A</strain>
    </source>
</reference>
<dbReference type="EMBL" id="CAJVPS010036899">
    <property type="protein sequence ID" value="CAG8744210.1"/>
    <property type="molecule type" value="Genomic_DNA"/>
</dbReference>
<name>A0A9N9IN25_9GLOM</name>